<dbReference type="SUPFAM" id="SSF69593">
    <property type="entry name" value="Glycerol-3-phosphate (1)-acyltransferase"/>
    <property type="match status" value="1"/>
</dbReference>
<keyword evidence="3 5" id="KW-0012">Acyltransferase</keyword>
<dbReference type="PANTHER" id="PTHR10434">
    <property type="entry name" value="1-ACYL-SN-GLYCEROL-3-PHOSPHATE ACYLTRANSFERASE"/>
    <property type="match status" value="1"/>
</dbReference>
<feature type="domain" description="Phospholipid/glycerol acyltransferase" evidence="4">
    <location>
        <begin position="49"/>
        <end position="171"/>
    </location>
</feature>
<evidence type="ECO:0000256" key="3">
    <source>
        <dbReference type="ARBA" id="ARBA00023315"/>
    </source>
</evidence>
<dbReference type="EMBL" id="VLKU01000005">
    <property type="protein sequence ID" value="TWI34334.1"/>
    <property type="molecule type" value="Genomic_DNA"/>
</dbReference>
<dbReference type="PANTHER" id="PTHR10434:SF11">
    <property type="entry name" value="1-ACYL-SN-GLYCEROL-3-PHOSPHATE ACYLTRANSFERASE"/>
    <property type="match status" value="1"/>
</dbReference>
<dbReference type="Pfam" id="PF01553">
    <property type="entry name" value="Acyltransferase"/>
    <property type="match status" value="1"/>
</dbReference>
<evidence type="ECO:0000259" key="4">
    <source>
        <dbReference type="SMART" id="SM00563"/>
    </source>
</evidence>
<organism evidence="5 6">
    <name type="scientific">Paracoccus sulfuroxidans</name>
    <dbReference type="NCBI Taxonomy" id="384678"/>
    <lineage>
        <taxon>Bacteria</taxon>
        <taxon>Pseudomonadati</taxon>
        <taxon>Pseudomonadota</taxon>
        <taxon>Alphaproteobacteria</taxon>
        <taxon>Rhodobacterales</taxon>
        <taxon>Paracoccaceae</taxon>
        <taxon>Paracoccus</taxon>
    </lineage>
</organism>
<evidence type="ECO:0000256" key="1">
    <source>
        <dbReference type="ARBA" id="ARBA00005189"/>
    </source>
</evidence>
<keyword evidence="6" id="KW-1185">Reference proteome</keyword>
<dbReference type="RefSeq" id="WP_242008035.1">
    <property type="nucleotide sequence ID" value="NZ_VLKU01000005.1"/>
</dbReference>
<accession>A0A562NQ60</accession>
<dbReference type="CDD" id="cd07989">
    <property type="entry name" value="LPLAT_AGPAT-like"/>
    <property type="match status" value="1"/>
</dbReference>
<reference evidence="5 6" key="1">
    <citation type="journal article" date="2015" name="Stand. Genomic Sci.">
        <title>Genomic Encyclopedia of Bacterial and Archaeal Type Strains, Phase III: the genomes of soil and plant-associated and newly described type strains.</title>
        <authorList>
            <person name="Whitman W.B."/>
            <person name="Woyke T."/>
            <person name="Klenk H.P."/>
            <person name="Zhou Y."/>
            <person name="Lilburn T.G."/>
            <person name="Beck B.J."/>
            <person name="De Vos P."/>
            <person name="Vandamme P."/>
            <person name="Eisen J.A."/>
            <person name="Garrity G."/>
            <person name="Hugenholtz P."/>
            <person name="Kyrpides N.C."/>
        </authorList>
    </citation>
    <scope>NUCLEOTIDE SEQUENCE [LARGE SCALE GENOMIC DNA]</scope>
    <source>
        <strain evidence="5 6">CGMCC 1.5364</strain>
    </source>
</reference>
<comment type="caution">
    <text evidence="5">The sequence shown here is derived from an EMBL/GenBank/DDBJ whole genome shotgun (WGS) entry which is preliminary data.</text>
</comment>
<dbReference type="InterPro" id="IPR002123">
    <property type="entry name" value="Plipid/glycerol_acylTrfase"/>
</dbReference>
<dbReference type="Proteomes" id="UP000316225">
    <property type="component" value="Unassembled WGS sequence"/>
</dbReference>
<gene>
    <name evidence="5" type="ORF">IQ24_01851</name>
</gene>
<dbReference type="GO" id="GO:0003841">
    <property type="term" value="F:1-acylglycerol-3-phosphate O-acyltransferase activity"/>
    <property type="evidence" value="ECO:0007669"/>
    <property type="project" value="TreeGrafter"/>
</dbReference>
<proteinExistence type="predicted"/>
<evidence type="ECO:0000313" key="5">
    <source>
        <dbReference type="EMBL" id="TWI34334.1"/>
    </source>
</evidence>
<keyword evidence="2 5" id="KW-0808">Transferase</keyword>
<protein>
    <submittedName>
        <fullName evidence="5">1-acyl-sn-glycerol-3-phosphate acyltransferase</fullName>
    </submittedName>
</protein>
<dbReference type="GO" id="GO:0006654">
    <property type="term" value="P:phosphatidic acid biosynthetic process"/>
    <property type="evidence" value="ECO:0007669"/>
    <property type="project" value="TreeGrafter"/>
</dbReference>
<comment type="pathway">
    <text evidence="1">Lipid metabolism.</text>
</comment>
<sequence length="223" mass="24749">MVNRTTASTSMPRRVAAMITGRAITLFARVLTAVQAIWQGALPDSRVQRIYYANHSSHGDFILVWSILPTRLRQQTRPVAGADYWGGSGLRAFIGRDVFNALLIERQADGRSTDPVETMAQTLDEGSSLILFPEGTRNLTDEVLLPFKSGLYHLAKARPKVELVPVWIENLNRVLPKGSFIPVPLMCRVILGAPLWLAEDESKEAFLTRSRDALLALKPGREA</sequence>
<dbReference type="AlphaFoldDB" id="A0A562NQ60"/>
<dbReference type="SMART" id="SM00563">
    <property type="entry name" value="PlsC"/>
    <property type="match status" value="1"/>
</dbReference>
<evidence type="ECO:0000313" key="6">
    <source>
        <dbReference type="Proteomes" id="UP000316225"/>
    </source>
</evidence>
<evidence type="ECO:0000256" key="2">
    <source>
        <dbReference type="ARBA" id="ARBA00022679"/>
    </source>
</evidence>
<name>A0A562NQ60_9RHOB</name>